<accession>A0A6J5F8A8</accession>
<feature type="domain" description="AAA+ ATPase" evidence="1">
    <location>
        <begin position="117"/>
        <end position="249"/>
    </location>
</feature>
<protein>
    <submittedName>
        <fullName evidence="2">ATPase</fullName>
    </submittedName>
</protein>
<dbReference type="Pfam" id="PF00004">
    <property type="entry name" value="AAA"/>
    <property type="match status" value="1"/>
</dbReference>
<dbReference type="Proteomes" id="UP000494330">
    <property type="component" value="Unassembled WGS sequence"/>
</dbReference>
<dbReference type="Pfam" id="PF13384">
    <property type="entry name" value="HTH_23"/>
    <property type="match status" value="1"/>
</dbReference>
<keyword evidence="3" id="KW-1185">Reference proteome</keyword>
<gene>
    <name evidence="2" type="ORF">BPA30113_01704</name>
</gene>
<dbReference type="EMBL" id="CABVQD010000004">
    <property type="protein sequence ID" value="VWB41208.1"/>
    <property type="molecule type" value="Genomic_DNA"/>
</dbReference>
<organism evidence="2 3">
    <name type="scientific">Burkholderia paludis</name>
    <dbReference type="NCBI Taxonomy" id="1506587"/>
    <lineage>
        <taxon>Bacteria</taxon>
        <taxon>Pseudomonadati</taxon>
        <taxon>Pseudomonadota</taxon>
        <taxon>Betaproteobacteria</taxon>
        <taxon>Burkholderiales</taxon>
        <taxon>Burkholderiaceae</taxon>
        <taxon>Burkholderia</taxon>
        <taxon>Burkholderia cepacia complex</taxon>
    </lineage>
</organism>
<dbReference type="SUPFAM" id="SSF52540">
    <property type="entry name" value="P-loop containing nucleoside triphosphate hydrolases"/>
    <property type="match status" value="1"/>
</dbReference>
<dbReference type="InterPro" id="IPR003593">
    <property type="entry name" value="AAA+_ATPase"/>
</dbReference>
<dbReference type="PANTHER" id="PTHR23077">
    <property type="entry name" value="AAA-FAMILY ATPASE"/>
    <property type="match status" value="1"/>
</dbReference>
<dbReference type="SMART" id="SM00382">
    <property type="entry name" value="AAA"/>
    <property type="match status" value="1"/>
</dbReference>
<dbReference type="InterPro" id="IPR050168">
    <property type="entry name" value="AAA_ATPase_domain"/>
</dbReference>
<dbReference type="CDD" id="cd19481">
    <property type="entry name" value="RecA-like_protease"/>
    <property type="match status" value="1"/>
</dbReference>
<dbReference type="InterPro" id="IPR027417">
    <property type="entry name" value="P-loop_NTPase"/>
</dbReference>
<dbReference type="Gene3D" id="3.40.50.300">
    <property type="entry name" value="P-loop containing nucleotide triphosphate hydrolases"/>
    <property type="match status" value="1"/>
</dbReference>
<reference evidence="2 3" key="1">
    <citation type="submission" date="2019-09" db="EMBL/GenBank/DDBJ databases">
        <authorList>
            <person name="Depoorter E."/>
        </authorList>
    </citation>
    <scope>NUCLEOTIDE SEQUENCE [LARGE SCALE GENOMIC DNA]</scope>
    <source>
        <strain evidence="2">LMG 30113</strain>
    </source>
</reference>
<name>A0A6J5F8A8_9BURK</name>
<dbReference type="InterPro" id="IPR009057">
    <property type="entry name" value="Homeodomain-like_sf"/>
</dbReference>
<dbReference type="GO" id="GO:0016887">
    <property type="term" value="F:ATP hydrolysis activity"/>
    <property type="evidence" value="ECO:0007669"/>
    <property type="project" value="InterPro"/>
</dbReference>
<dbReference type="InterPro" id="IPR003959">
    <property type="entry name" value="ATPase_AAA_core"/>
</dbReference>
<sequence length="366" mass="40162">MVQIEEHDLLSLMQQGLRGNAQGFALISRKIVSSLRRRQPDEAARLAEVLSSDTATRGSVIQPPPVDSDSRRQLLREVQSVVLAEEPIWPQQIEASLNMVIRERKEASKLIAAGLEPIHALLFKGPPGAGKTLAAHWLGRELKLPVLTLDLATVMSSLLGKTGANIKSVIDYARSFPCILLLDEFDAVAKKRDDDKDVGELKRLVTVLLQAIDDWPSTSVLVAATNHPEILDPAVWRRFDLVMDFGTPDADTIRQFIRSEGIGEVIADELAPIILGYSFADVRRLVDASRKQAILDNISANEAIVNIALQSLLAAGRLDGEARKLQILQLAIQGYSQRKIAEAVGVSHPTVGRILKALKQEKSNDH</sequence>
<evidence type="ECO:0000313" key="3">
    <source>
        <dbReference type="Proteomes" id="UP000494330"/>
    </source>
</evidence>
<dbReference type="GO" id="GO:0005524">
    <property type="term" value="F:ATP binding"/>
    <property type="evidence" value="ECO:0007669"/>
    <property type="project" value="InterPro"/>
</dbReference>
<dbReference type="AlphaFoldDB" id="A0A6J5F8A8"/>
<dbReference type="Gene3D" id="1.10.10.60">
    <property type="entry name" value="Homeodomain-like"/>
    <property type="match status" value="1"/>
</dbReference>
<proteinExistence type="predicted"/>
<dbReference type="RefSeq" id="WP_034198377.1">
    <property type="nucleotide sequence ID" value="NZ_CABVQD010000004.1"/>
</dbReference>
<evidence type="ECO:0000313" key="2">
    <source>
        <dbReference type="EMBL" id="VWB41208.1"/>
    </source>
</evidence>
<evidence type="ECO:0000259" key="1">
    <source>
        <dbReference type="SMART" id="SM00382"/>
    </source>
</evidence>
<dbReference type="PANTHER" id="PTHR23077:SF198">
    <property type="entry name" value="ATP-DEPENDENT ZINC METALLOPROTEASE FTSH"/>
    <property type="match status" value="1"/>
</dbReference>
<dbReference type="GeneID" id="56558958"/>
<dbReference type="SUPFAM" id="SSF46689">
    <property type="entry name" value="Homeodomain-like"/>
    <property type="match status" value="1"/>
</dbReference>